<gene>
    <name evidence="7" type="ORF">LF923_0018065</name>
</gene>
<comment type="similarity">
    <text evidence="2">Belongs to the methyl-accepting chemotaxis (MCP) protein family.</text>
</comment>
<dbReference type="PANTHER" id="PTHR43531:SF11">
    <property type="entry name" value="METHYL-ACCEPTING CHEMOTAXIS PROTEIN 3"/>
    <property type="match status" value="1"/>
</dbReference>
<evidence type="ECO:0000256" key="3">
    <source>
        <dbReference type="PROSITE-ProRule" id="PRU00284"/>
    </source>
</evidence>
<dbReference type="Gene3D" id="1.10.287.950">
    <property type="entry name" value="Methyl-accepting chemotaxis protein"/>
    <property type="match status" value="1"/>
</dbReference>
<dbReference type="GO" id="GO:0007165">
    <property type="term" value="P:signal transduction"/>
    <property type="evidence" value="ECO:0007669"/>
    <property type="project" value="UniProtKB-KW"/>
</dbReference>
<keyword evidence="5" id="KW-0812">Transmembrane</keyword>
<keyword evidence="1" id="KW-0145">Chemotaxis</keyword>
<organism evidence="7">
    <name type="scientific">Dickeya oryzae</name>
    <dbReference type="NCBI Taxonomy" id="1240404"/>
    <lineage>
        <taxon>Bacteria</taxon>
        <taxon>Pseudomonadati</taxon>
        <taxon>Pseudomonadota</taxon>
        <taxon>Gammaproteobacteria</taxon>
        <taxon>Enterobacterales</taxon>
        <taxon>Pectobacteriaceae</taxon>
        <taxon>Dickeya</taxon>
    </lineage>
</organism>
<dbReference type="SUPFAM" id="SSF58104">
    <property type="entry name" value="Methyl-accepting chemotaxis protein (MCP) signaling domain"/>
    <property type="match status" value="1"/>
</dbReference>
<accession>A0AB39I8A0</accession>
<reference evidence="7" key="1">
    <citation type="submission" date="2024-07" db="EMBL/GenBank/DDBJ databases">
        <authorList>
            <person name="Pedron J."/>
        </authorList>
    </citation>
    <scope>NUCLEOTIDE SEQUENCE</scope>
    <source>
        <strain evidence="7">A642-S2-A17</strain>
    </source>
</reference>
<dbReference type="InterPro" id="IPR051310">
    <property type="entry name" value="MCP_chemotaxis"/>
</dbReference>
<dbReference type="InterPro" id="IPR024478">
    <property type="entry name" value="HlyB_4HB_MCP"/>
</dbReference>
<feature type="transmembrane region" description="Helical" evidence="5">
    <location>
        <begin position="189"/>
        <end position="210"/>
    </location>
</feature>
<evidence type="ECO:0000256" key="4">
    <source>
        <dbReference type="SAM" id="MobiDB-lite"/>
    </source>
</evidence>
<evidence type="ECO:0000256" key="5">
    <source>
        <dbReference type="SAM" id="Phobius"/>
    </source>
</evidence>
<feature type="domain" description="Methyl-accepting transducer" evidence="6">
    <location>
        <begin position="274"/>
        <end position="503"/>
    </location>
</feature>
<sequence>MKNTMTVKRQIVVGFIIPILVSVVLGISGLITIRHISNILTEVNDENSVKQFYAVNLRGSVHDRSIAVRDLLIADKQELSMIINNINKLAEVYQQSDVKLDAMMSQLSISGQEKTLYQNIQNSNNKTSAIIARLIALQNEGKSDAARTLLLSEGRGAFVQWLADVNAFINYEADQNNQLTHTARETARYFSVAMPIVLIVAILLGALAMFATRRRIFQALGAEPAVLLTMTRAIASGNLTEKTIITDKQQHSVMAAIETMRQSLINIVANVSTHAEGVTVASENISKSSVALSQRTDMQVSALQQTSAAMGQVSESVKDNAASARQASQLSENAASETHQGNQLVSKIVDTMENIKRHSDSISSITKVIEDIAFQTNILAINAAVEAARAGEVGRGFSVVAAEIRTLSQKTTASAHQIKHLIDASSEKIGEGYSEISQASEVMQKINQAVDLSSEFIRKIADTSAEQSIATQEIAQSLAEMERTTQQNAAMVEQTATDTTYLETHSQELKQSVSRFTIADTMTTGSMTTGSMNTGSMMVSSTPRLALSAASR</sequence>
<dbReference type="InterPro" id="IPR047347">
    <property type="entry name" value="YvaQ-like_sensor"/>
</dbReference>
<keyword evidence="5" id="KW-0472">Membrane</keyword>
<dbReference type="GO" id="GO:0016020">
    <property type="term" value="C:membrane"/>
    <property type="evidence" value="ECO:0007669"/>
    <property type="project" value="InterPro"/>
</dbReference>
<evidence type="ECO:0000256" key="1">
    <source>
        <dbReference type="ARBA" id="ARBA00022500"/>
    </source>
</evidence>
<dbReference type="InterPro" id="IPR004089">
    <property type="entry name" value="MCPsignal_dom"/>
</dbReference>
<evidence type="ECO:0000256" key="2">
    <source>
        <dbReference type="ARBA" id="ARBA00029447"/>
    </source>
</evidence>
<dbReference type="RefSeq" id="WP_210176269.1">
    <property type="nucleotide sequence ID" value="NZ_CP162411.1"/>
</dbReference>
<name>A0AB39I8A0_9GAMM</name>
<dbReference type="CDD" id="cd19411">
    <property type="entry name" value="MCP2201-like_sensor"/>
    <property type="match status" value="1"/>
</dbReference>
<dbReference type="PANTHER" id="PTHR43531">
    <property type="entry name" value="PROTEIN ICFG"/>
    <property type="match status" value="1"/>
</dbReference>
<dbReference type="Pfam" id="PF00015">
    <property type="entry name" value="MCPsignal"/>
    <property type="match status" value="1"/>
</dbReference>
<dbReference type="EMBL" id="CP162411">
    <property type="protein sequence ID" value="XDL14051.1"/>
    <property type="molecule type" value="Genomic_DNA"/>
</dbReference>
<dbReference type="PROSITE" id="PS50111">
    <property type="entry name" value="CHEMOTAXIS_TRANSDUC_2"/>
    <property type="match status" value="1"/>
</dbReference>
<dbReference type="GO" id="GO:0006935">
    <property type="term" value="P:chemotaxis"/>
    <property type="evidence" value="ECO:0007669"/>
    <property type="project" value="UniProtKB-KW"/>
</dbReference>
<proteinExistence type="inferred from homology"/>
<keyword evidence="3" id="KW-0807">Transducer</keyword>
<dbReference type="AlphaFoldDB" id="A0AB39I8A0"/>
<protein>
    <submittedName>
        <fullName evidence="7">Methyl-accepting chemotaxis protein</fullName>
    </submittedName>
</protein>
<evidence type="ECO:0000313" key="7">
    <source>
        <dbReference type="EMBL" id="XDL14051.1"/>
    </source>
</evidence>
<dbReference type="SMART" id="SM00283">
    <property type="entry name" value="MA"/>
    <property type="match status" value="1"/>
</dbReference>
<dbReference type="Pfam" id="PF12729">
    <property type="entry name" value="4HB_MCP_1"/>
    <property type="match status" value="1"/>
</dbReference>
<feature type="region of interest" description="Disordered" evidence="4">
    <location>
        <begin position="314"/>
        <end position="340"/>
    </location>
</feature>
<evidence type="ECO:0000259" key="6">
    <source>
        <dbReference type="PROSITE" id="PS50111"/>
    </source>
</evidence>
<keyword evidence="5" id="KW-1133">Transmembrane helix</keyword>
<feature type="compositionally biased region" description="Polar residues" evidence="4">
    <location>
        <begin position="323"/>
        <end position="340"/>
    </location>
</feature>
<feature type="transmembrane region" description="Helical" evidence="5">
    <location>
        <begin position="12"/>
        <end position="33"/>
    </location>
</feature>